<reference evidence="6" key="1">
    <citation type="submission" date="2022-11" db="UniProtKB">
        <authorList>
            <consortium name="EnsemblMetazoa"/>
        </authorList>
    </citation>
    <scope>IDENTIFICATION</scope>
</reference>
<feature type="region of interest" description="Disordered" evidence="5">
    <location>
        <begin position="282"/>
        <end position="324"/>
    </location>
</feature>
<feature type="compositionally biased region" description="Polar residues" evidence="5">
    <location>
        <begin position="83"/>
        <end position="92"/>
    </location>
</feature>
<dbReference type="OMA" id="GTWDKTV"/>
<accession>A0A914A8J0</accession>
<organism evidence="6 7">
    <name type="scientific">Patiria miniata</name>
    <name type="common">Bat star</name>
    <name type="synonym">Asterina miniata</name>
    <dbReference type="NCBI Taxonomy" id="46514"/>
    <lineage>
        <taxon>Eukaryota</taxon>
        <taxon>Metazoa</taxon>
        <taxon>Echinodermata</taxon>
        <taxon>Eleutherozoa</taxon>
        <taxon>Asterozoa</taxon>
        <taxon>Asteroidea</taxon>
        <taxon>Valvatacea</taxon>
        <taxon>Valvatida</taxon>
        <taxon>Asterinidae</taxon>
        <taxon>Patiria</taxon>
    </lineage>
</organism>
<dbReference type="AlphaFoldDB" id="A0A914A8J0"/>
<feature type="compositionally biased region" description="Low complexity" evidence="5">
    <location>
        <begin position="1"/>
        <end position="13"/>
    </location>
</feature>
<dbReference type="PANTHER" id="PTHR13408">
    <property type="entry name" value="DNA-DIRECTED RNA POLYMERASE III"/>
    <property type="match status" value="1"/>
</dbReference>
<keyword evidence="2" id="KW-0240">DNA-directed RNA polymerase</keyword>
<evidence type="ECO:0000256" key="2">
    <source>
        <dbReference type="ARBA" id="ARBA00022478"/>
    </source>
</evidence>
<dbReference type="Pfam" id="PF05132">
    <property type="entry name" value="RNA_pol_Rpc4"/>
    <property type="match status" value="1"/>
</dbReference>
<evidence type="ECO:0008006" key="8">
    <source>
        <dbReference type="Google" id="ProtNLM"/>
    </source>
</evidence>
<keyword evidence="3" id="KW-0804">Transcription</keyword>
<protein>
    <recommendedName>
        <fullName evidence="8">DNA-directed RNA polymerase III subunit RPC4</fullName>
    </recommendedName>
</protein>
<feature type="region of interest" description="Disordered" evidence="5">
    <location>
        <begin position="1"/>
        <end position="161"/>
    </location>
</feature>
<keyword evidence="7" id="KW-1185">Reference proteome</keyword>
<dbReference type="EnsemblMetazoa" id="XM_038204249.1">
    <property type="protein sequence ID" value="XP_038060177.1"/>
    <property type="gene ID" value="LOC119731183"/>
</dbReference>
<dbReference type="GO" id="GO:0005666">
    <property type="term" value="C:RNA polymerase III complex"/>
    <property type="evidence" value="ECO:0007669"/>
    <property type="project" value="InterPro"/>
</dbReference>
<proteinExistence type="predicted"/>
<dbReference type="RefSeq" id="XP_038060177.1">
    <property type="nucleotide sequence ID" value="XM_038204249.1"/>
</dbReference>
<sequence length="411" mass="45438">MSEQQQQQQQQQQSPGECASPLPRGLTGRRGGAVNPSTRLPSLRPARDLTLGGVQKRAFKPNLNVAGRKDKSQRESTSKDVSKPSTTKQKNQGSERGDRGRGRGRGRGKPETIQSRSIFEQGPADRLNKKGGGHYGGGGDARTPSSSTKSIKREKMSEEEARRMQEILRDDFVSDLDKDEDDRKYCPIHLPLVSSLTLKKEVKDEGDVAKTECADDKIMEIKKEPSDDNDIEMTAIDTKPIPEKLDAQPKTATKSLPKRTTCAALFGQRIKSEGELMFFQLPDTLPGQPLSNDDEDQRPKVKREPGTPAVDQESQKKTKEDNRPAKCTLESLPEGYLGKLQVLKSGKTRFVLGNATLDVTLGTPCGFLQDLMSIKLDDDDRTGEMTRLGQVKHRIVCTPDFESLLQLAPSK</sequence>
<dbReference type="PANTHER" id="PTHR13408:SF0">
    <property type="entry name" value="DNA-DIRECTED RNA POLYMERASE III SUBUNIT RPC4"/>
    <property type="match status" value="1"/>
</dbReference>
<feature type="compositionally biased region" description="Basic and acidic residues" evidence="5">
    <location>
        <begin position="67"/>
        <end position="82"/>
    </location>
</feature>
<evidence type="ECO:0000256" key="4">
    <source>
        <dbReference type="ARBA" id="ARBA00023242"/>
    </source>
</evidence>
<evidence type="ECO:0000256" key="1">
    <source>
        <dbReference type="ARBA" id="ARBA00004123"/>
    </source>
</evidence>
<dbReference type="GeneID" id="119731183"/>
<evidence type="ECO:0000256" key="5">
    <source>
        <dbReference type="SAM" id="MobiDB-lite"/>
    </source>
</evidence>
<feature type="region of interest" description="Disordered" evidence="5">
    <location>
        <begin position="222"/>
        <end position="254"/>
    </location>
</feature>
<dbReference type="OrthoDB" id="5836119at2759"/>
<dbReference type="Proteomes" id="UP000887568">
    <property type="component" value="Unplaced"/>
</dbReference>
<feature type="compositionally biased region" description="Basic and acidic residues" evidence="5">
    <location>
        <begin position="151"/>
        <end position="161"/>
    </location>
</feature>
<dbReference type="CTD" id="661"/>
<dbReference type="GO" id="GO:0003677">
    <property type="term" value="F:DNA binding"/>
    <property type="evidence" value="ECO:0007669"/>
    <property type="project" value="InterPro"/>
</dbReference>
<dbReference type="InterPro" id="IPR007811">
    <property type="entry name" value="RPC4"/>
</dbReference>
<evidence type="ECO:0000313" key="7">
    <source>
        <dbReference type="Proteomes" id="UP000887568"/>
    </source>
</evidence>
<keyword evidence="4" id="KW-0539">Nucleus</keyword>
<dbReference type="GO" id="GO:0042797">
    <property type="term" value="P:tRNA transcription by RNA polymerase III"/>
    <property type="evidence" value="ECO:0007669"/>
    <property type="project" value="TreeGrafter"/>
</dbReference>
<feature type="compositionally biased region" description="Basic and acidic residues" evidence="5">
    <location>
        <begin position="313"/>
        <end position="324"/>
    </location>
</feature>
<comment type="subcellular location">
    <subcellularLocation>
        <location evidence="1">Nucleus</location>
    </subcellularLocation>
</comment>
<evidence type="ECO:0000313" key="6">
    <source>
        <dbReference type="EnsemblMetazoa" id="XP_038060177.1"/>
    </source>
</evidence>
<evidence type="ECO:0000256" key="3">
    <source>
        <dbReference type="ARBA" id="ARBA00023163"/>
    </source>
</evidence>
<name>A0A914A8J0_PATMI</name>